<comment type="caution">
    <text evidence="2">The sequence shown here is derived from an EMBL/GenBank/DDBJ whole genome shotgun (WGS) entry which is preliminary data.</text>
</comment>
<evidence type="ECO:0000313" key="2">
    <source>
        <dbReference type="EMBL" id="TWI01813.1"/>
    </source>
</evidence>
<accession>A0A562L2F5</accession>
<proteinExistence type="predicted"/>
<keyword evidence="1" id="KW-1133">Transmembrane helix</keyword>
<sequence>MPPATMAPDLRRLSKRELYARYADLQQRAHACYEEGIAFDQASAKAAPLITQADAVATEIVRRARRTARWSRALAYAAAAIAVALIVWRAVAQS</sequence>
<dbReference type="Proteomes" id="UP000315167">
    <property type="component" value="Unassembled WGS sequence"/>
</dbReference>
<feature type="transmembrane region" description="Helical" evidence="1">
    <location>
        <begin position="73"/>
        <end position="91"/>
    </location>
</feature>
<evidence type="ECO:0000313" key="3">
    <source>
        <dbReference type="Proteomes" id="UP000315167"/>
    </source>
</evidence>
<keyword evidence="1" id="KW-0812">Transmembrane</keyword>
<gene>
    <name evidence="2" type="ORF">IP90_02373</name>
</gene>
<protein>
    <submittedName>
        <fullName evidence="2">Uncharacterized protein</fullName>
    </submittedName>
</protein>
<dbReference type="AlphaFoldDB" id="A0A562L2F5"/>
<name>A0A562L2F5_9GAMM</name>
<keyword evidence="1" id="KW-0472">Membrane</keyword>
<reference evidence="2 3" key="1">
    <citation type="journal article" date="2015" name="Stand. Genomic Sci.">
        <title>Genomic Encyclopedia of Bacterial and Archaeal Type Strains, Phase III: the genomes of soil and plant-associated and newly described type strains.</title>
        <authorList>
            <person name="Whitman W.B."/>
            <person name="Woyke T."/>
            <person name="Klenk H.P."/>
            <person name="Zhou Y."/>
            <person name="Lilburn T.G."/>
            <person name="Beck B.J."/>
            <person name="De Vos P."/>
            <person name="Vandamme P."/>
            <person name="Eisen J.A."/>
            <person name="Garrity G."/>
            <person name="Hugenholtz P."/>
            <person name="Kyrpides N.C."/>
        </authorList>
    </citation>
    <scope>NUCLEOTIDE SEQUENCE [LARGE SCALE GENOMIC DNA]</scope>
    <source>
        <strain evidence="2 3">CGMCC 1.10821</strain>
    </source>
</reference>
<keyword evidence="3" id="KW-1185">Reference proteome</keyword>
<dbReference type="EMBL" id="VLKN01000005">
    <property type="protein sequence ID" value="TWI01813.1"/>
    <property type="molecule type" value="Genomic_DNA"/>
</dbReference>
<evidence type="ECO:0000256" key="1">
    <source>
        <dbReference type="SAM" id="Phobius"/>
    </source>
</evidence>
<organism evidence="2 3">
    <name type="scientific">Luteimonas cucumeris</name>
    <dbReference type="NCBI Taxonomy" id="985012"/>
    <lineage>
        <taxon>Bacteria</taxon>
        <taxon>Pseudomonadati</taxon>
        <taxon>Pseudomonadota</taxon>
        <taxon>Gammaproteobacteria</taxon>
        <taxon>Lysobacterales</taxon>
        <taxon>Lysobacteraceae</taxon>
        <taxon>Luteimonas</taxon>
    </lineage>
</organism>